<proteinExistence type="predicted"/>
<dbReference type="EMBL" id="OY731406">
    <property type="protein sequence ID" value="CAJ1974598.1"/>
    <property type="molecule type" value="Genomic_DNA"/>
</dbReference>
<name>A0AA86T552_9FABA</name>
<gene>
    <name evidence="1" type="ORF">AYBTSS11_LOCUS26678</name>
</gene>
<evidence type="ECO:0000313" key="1">
    <source>
        <dbReference type="EMBL" id="CAJ1974598.1"/>
    </source>
</evidence>
<sequence>MALRLETMEFRSKVINEGTIKTIVNKIFFMTRFVLVNPGIIRSRNINFINLSLLLFSDESDKRD</sequence>
<protein>
    <submittedName>
        <fullName evidence="1">Uncharacterized protein</fullName>
    </submittedName>
</protein>
<organism evidence="1 2">
    <name type="scientific">Sphenostylis stenocarpa</name>
    <dbReference type="NCBI Taxonomy" id="92480"/>
    <lineage>
        <taxon>Eukaryota</taxon>
        <taxon>Viridiplantae</taxon>
        <taxon>Streptophyta</taxon>
        <taxon>Embryophyta</taxon>
        <taxon>Tracheophyta</taxon>
        <taxon>Spermatophyta</taxon>
        <taxon>Magnoliopsida</taxon>
        <taxon>eudicotyledons</taxon>
        <taxon>Gunneridae</taxon>
        <taxon>Pentapetalae</taxon>
        <taxon>rosids</taxon>
        <taxon>fabids</taxon>
        <taxon>Fabales</taxon>
        <taxon>Fabaceae</taxon>
        <taxon>Papilionoideae</taxon>
        <taxon>50 kb inversion clade</taxon>
        <taxon>NPAAA clade</taxon>
        <taxon>indigoferoid/millettioid clade</taxon>
        <taxon>Phaseoleae</taxon>
        <taxon>Sphenostylis</taxon>
    </lineage>
</organism>
<dbReference type="AlphaFoldDB" id="A0AA86T552"/>
<dbReference type="Gramene" id="rna-AYBTSS11_LOCUS26678">
    <property type="protein sequence ID" value="CAJ1974598.1"/>
    <property type="gene ID" value="gene-AYBTSS11_LOCUS26678"/>
</dbReference>
<evidence type="ECO:0000313" key="2">
    <source>
        <dbReference type="Proteomes" id="UP001189624"/>
    </source>
</evidence>
<accession>A0AA86T552</accession>
<keyword evidence="2" id="KW-1185">Reference proteome</keyword>
<dbReference type="Proteomes" id="UP001189624">
    <property type="component" value="Chromosome 9"/>
</dbReference>
<reference evidence="1" key="1">
    <citation type="submission" date="2023-10" db="EMBL/GenBank/DDBJ databases">
        <authorList>
            <person name="Domelevo Entfellner J.-B."/>
        </authorList>
    </citation>
    <scope>NUCLEOTIDE SEQUENCE</scope>
</reference>